<organism evidence="1 2">
    <name type="scientific">Cystobacter ferrugineus</name>
    <dbReference type="NCBI Taxonomy" id="83449"/>
    <lineage>
        <taxon>Bacteria</taxon>
        <taxon>Pseudomonadati</taxon>
        <taxon>Myxococcota</taxon>
        <taxon>Myxococcia</taxon>
        <taxon>Myxococcales</taxon>
        <taxon>Cystobacterineae</taxon>
        <taxon>Archangiaceae</taxon>
        <taxon>Cystobacter</taxon>
    </lineage>
</organism>
<sequence>MILSQVRGGDFSRIDRLLGIYDETSSDLLRWSCVQIIGDAGTTSCFKRVAQELDDALDPDKAGKFCNAFEAWGSLSAVPALLQSYERYFGFQDIEGLPLKLSTLLEMEWGPLMERPTEDGLLVYEDRVMEWYEMLKQKFGTEKVILLHGERFGVVSLARRMLRCLGDSYFEKTMQPFYRRRFEASTGIDCSGFYKDRNFQPLTAAAILEGFLESPEAARYEEGVRYFFGHRIPE</sequence>
<accession>A0A1L9AUK2</accession>
<evidence type="ECO:0000313" key="2">
    <source>
        <dbReference type="Proteomes" id="UP000182229"/>
    </source>
</evidence>
<proteinExistence type="predicted"/>
<comment type="caution">
    <text evidence="1">The sequence shown here is derived from an EMBL/GenBank/DDBJ whole genome shotgun (WGS) entry which is preliminary data.</text>
</comment>
<protein>
    <submittedName>
        <fullName evidence="1">Uncharacterized protein</fullName>
    </submittedName>
</protein>
<gene>
    <name evidence="1" type="ORF">BON30_47440</name>
</gene>
<dbReference type="AlphaFoldDB" id="A0A1L9AUK2"/>
<dbReference type="EMBL" id="MPIN01000030">
    <property type="protein sequence ID" value="OJH33681.1"/>
    <property type="molecule type" value="Genomic_DNA"/>
</dbReference>
<name>A0A1L9AUK2_9BACT</name>
<evidence type="ECO:0000313" key="1">
    <source>
        <dbReference type="EMBL" id="OJH33681.1"/>
    </source>
</evidence>
<keyword evidence="2" id="KW-1185">Reference proteome</keyword>
<dbReference type="STRING" id="83449.BON30_47440"/>
<reference evidence="1 2" key="2">
    <citation type="submission" date="2016-12" db="EMBL/GenBank/DDBJ databases">
        <title>Draft Genome Sequence of Cystobacter ferrugineus Strain Cbfe23.</title>
        <authorList>
            <person name="Akbar S."/>
            <person name="Dowd S.E."/>
            <person name="Stevens D.C."/>
        </authorList>
    </citation>
    <scope>NUCLEOTIDE SEQUENCE [LARGE SCALE GENOMIC DNA]</scope>
    <source>
        <strain evidence="1 2">Cbfe23</strain>
    </source>
</reference>
<dbReference type="Proteomes" id="UP000182229">
    <property type="component" value="Unassembled WGS sequence"/>
</dbReference>
<reference evidence="2" key="1">
    <citation type="submission" date="2016-11" db="EMBL/GenBank/DDBJ databases">
        <authorList>
            <person name="Shukria A."/>
            <person name="Stevens D.C."/>
        </authorList>
    </citation>
    <scope>NUCLEOTIDE SEQUENCE [LARGE SCALE GENOMIC DNA]</scope>
    <source>
        <strain evidence="2">Cbfe23</strain>
    </source>
</reference>